<dbReference type="InterPro" id="IPR036365">
    <property type="entry name" value="PGBD-like_sf"/>
</dbReference>
<proteinExistence type="predicted"/>
<gene>
    <name evidence="3" type="ORF">GCM10009105_37770</name>
</gene>
<accession>A0ABP3U9V8</accession>
<reference evidence="4" key="1">
    <citation type="journal article" date="2019" name="Int. J. Syst. Evol. Microbiol.">
        <title>The Global Catalogue of Microorganisms (GCM) 10K type strain sequencing project: providing services to taxonomists for standard genome sequencing and annotation.</title>
        <authorList>
            <consortium name="The Broad Institute Genomics Platform"/>
            <consortium name="The Broad Institute Genome Sequencing Center for Infectious Disease"/>
            <person name="Wu L."/>
            <person name="Ma J."/>
        </authorList>
    </citation>
    <scope>NUCLEOTIDE SEQUENCE [LARGE SCALE GENOMIC DNA]</scope>
    <source>
        <strain evidence="4">JCM 15421</strain>
    </source>
</reference>
<feature type="domain" description="DUF4384" evidence="2">
    <location>
        <begin position="404"/>
        <end position="482"/>
    </location>
</feature>
<dbReference type="PROSITE" id="PS51257">
    <property type="entry name" value="PROKAR_LIPOPROTEIN"/>
    <property type="match status" value="1"/>
</dbReference>
<organism evidence="3 4">
    <name type="scientific">Dokdonella soli</name>
    <dbReference type="NCBI Taxonomy" id="529810"/>
    <lineage>
        <taxon>Bacteria</taxon>
        <taxon>Pseudomonadati</taxon>
        <taxon>Pseudomonadota</taxon>
        <taxon>Gammaproteobacteria</taxon>
        <taxon>Lysobacterales</taxon>
        <taxon>Rhodanobacteraceae</taxon>
        <taxon>Dokdonella</taxon>
    </lineage>
</organism>
<sequence length="534" mass="57936">MTKFLSLPPILIVAGLTLLAGCTPNIRRDRPYIESSTIESRPISEPVRAISSFSDGLSCMDEMLKQNHVPTTLITSKLIGDPSGKASVATKEIIITALSQMSRTSNAFRVVDFEIDPLRQDTVQTLTSLMLPSGQMAIPKPAIYVSGAISYVDQNVLIHNAGIGASAKNWEFGYSDDLITTVLGLELHLGDFGTRTLLTGVDSANELVAGNKGTGLDAGARIKKAGVQFTLGSTLSQGVGPAIRTLVDLGMIELAGKWARVPYWQCLALDQTHPEFQRQLRAWYDDMDETERVRVFETGLRSLGYYKGEVDGRPSPALHDALSLYQADHLATASGNLNFETYERLMKNYVASDGNNHFLRIGWGGPATAGALTTQPRNGQAEFATAQAKPIRVDITLGRREPKFTLGEALLLNVSTDQSAFLYCYYRDAKGALSQIYPNPFQHAAIVQAHRSVLIPDISNPQSFTIEMTAAGKESASCFAASNDITSELTKALGAGPLERIKGVADMEALKQRVLAVAQDAHTGTQALQWEVMR</sequence>
<dbReference type="SUPFAM" id="SSF47090">
    <property type="entry name" value="PGBD-like"/>
    <property type="match status" value="1"/>
</dbReference>
<keyword evidence="4" id="KW-1185">Reference proteome</keyword>
<dbReference type="EMBL" id="BAAAEU010000032">
    <property type="protein sequence ID" value="GAA0724819.1"/>
    <property type="molecule type" value="Genomic_DNA"/>
</dbReference>
<feature type="domain" description="Peptidoglycan binding-like" evidence="1">
    <location>
        <begin position="291"/>
        <end position="345"/>
    </location>
</feature>
<dbReference type="Gene3D" id="1.10.101.10">
    <property type="entry name" value="PGBD-like superfamily/PGBD"/>
    <property type="match status" value="1"/>
</dbReference>
<comment type="caution">
    <text evidence="3">The sequence shown here is derived from an EMBL/GenBank/DDBJ whole genome shotgun (WGS) entry which is preliminary data.</text>
</comment>
<evidence type="ECO:0000313" key="4">
    <source>
        <dbReference type="Proteomes" id="UP001501523"/>
    </source>
</evidence>
<protein>
    <submittedName>
        <fullName evidence="3">DUF4384 domain-containing protein</fullName>
    </submittedName>
</protein>
<evidence type="ECO:0000259" key="1">
    <source>
        <dbReference type="Pfam" id="PF01471"/>
    </source>
</evidence>
<dbReference type="InterPro" id="IPR002477">
    <property type="entry name" value="Peptidoglycan-bd-like"/>
</dbReference>
<dbReference type="Pfam" id="PF14326">
    <property type="entry name" value="DUF4384"/>
    <property type="match status" value="1"/>
</dbReference>
<evidence type="ECO:0000259" key="2">
    <source>
        <dbReference type="Pfam" id="PF14326"/>
    </source>
</evidence>
<dbReference type="RefSeq" id="WP_343794127.1">
    <property type="nucleotide sequence ID" value="NZ_BAAAEU010000032.1"/>
</dbReference>
<dbReference type="Proteomes" id="UP001501523">
    <property type="component" value="Unassembled WGS sequence"/>
</dbReference>
<evidence type="ECO:0000313" key="3">
    <source>
        <dbReference type="EMBL" id="GAA0724819.1"/>
    </source>
</evidence>
<name>A0ABP3U9V8_9GAMM</name>
<dbReference type="Pfam" id="PF01471">
    <property type="entry name" value="PG_binding_1"/>
    <property type="match status" value="1"/>
</dbReference>
<dbReference type="InterPro" id="IPR025493">
    <property type="entry name" value="DUF4384"/>
</dbReference>
<dbReference type="InterPro" id="IPR036366">
    <property type="entry name" value="PGBDSf"/>
</dbReference>